<comment type="caution">
    <text evidence="3">The sequence shown here is derived from an EMBL/GenBank/DDBJ whole genome shotgun (WGS) entry which is preliminary data.</text>
</comment>
<keyword evidence="1" id="KW-0472">Membrane</keyword>
<evidence type="ECO:0000313" key="3">
    <source>
        <dbReference type="EMBL" id="DAD47827.1"/>
    </source>
</evidence>
<gene>
    <name evidence="3" type="ORF">HUJ06_017764</name>
</gene>
<evidence type="ECO:0000259" key="2">
    <source>
        <dbReference type="Pfam" id="PF24583"/>
    </source>
</evidence>
<accession>A0A822ZSG6</accession>
<dbReference type="AlphaFoldDB" id="A0A822ZSG6"/>
<keyword evidence="1" id="KW-1133">Transmembrane helix</keyword>
<feature type="transmembrane region" description="Helical" evidence="1">
    <location>
        <begin position="157"/>
        <end position="185"/>
    </location>
</feature>
<dbReference type="Pfam" id="PF24583">
    <property type="entry name" value="DUF7610"/>
    <property type="match status" value="1"/>
</dbReference>
<protein>
    <recommendedName>
        <fullName evidence="2">DUF7610 domain-containing protein</fullName>
    </recommendedName>
</protein>
<name>A0A822ZSG6_NELNU</name>
<keyword evidence="1" id="KW-0812">Transmembrane</keyword>
<proteinExistence type="predicted"/>
<reference evidence="3 4" key="1">
    <citation type="journal article" date="2020" name="Mol. Biol. Evol.">
        <title>Distinct Expression and Methylation Patterns for Genes with Different Fates following a Single Whole-Genome Duplication in Flowering Plants.</title>
        <authorList>
            <person name="Shi T."/>
            <person name="Rahmani R.S."/>
            <person name="Gugger P.F."/>
            <person name="Wang M."/>
            <person name="Li H."/>
            <person name="Zhang Y."/>
            <person name="Li Z."/>
            <person name="Wang Q."/>
            <person name="Van de Peer Y."/>
            <person name="Marchal K."/>
            <person name="Chen J."/>
        </authorList>
    </citation>
    <scope>NUCLEOTIDE SEQUENCE [LARGE SCALE GENOMIC DNA]</scope>
    <source>
        <tissue evidence="3">Leaf</tissue>
    </source>
</reference>
<organism evidence="3 4">
    <name type="scientific">Nelumbo nucifera</name>
    <name type="common">Sacred lotus</name>
    <dbReference type="NCBI Taxonomy" id="4432"/>
    <lineage>
        <taxon>Eukaryota</taxon>
        <taxon>Viridiplantae</taxon>
        <taxon>Streptophyta</taxon>
        <taxon>Embryophyta</taxon>
        <taxon>Tracheophyta</taxon>
        <taxon>Spermatophyta</taxon>
        <taxon>Magnoliopsida</taxon>
        <taxon>Proteales</taxon>
        <taxon>Nelumbonaceae</taxon>
        <taxon>Nelumbo</taxon>
    </lineage>
</organism>
<keyword evidence="4" id="KW-1185">Reference proteome</keyword>
<dbReference type="EMBL" id="DUZY01000008">
    <property type="protein sequence ID" value="DAD47827.1"/>
    <property type="molecule type" value="Genomic_DNA"/>
</dbReference>
<dbReference type="Proteomes" id="UP000607653">
    <property type="component" value="Unassembled WGS sequence"/>
</dbReference>
<dbReference type="InterPro" id="IPR056029">
    <property type="entry name" value="DUF7610"/>
</dbReference>
<evidence type="ECO:0000256" key="1">
    <source>
        <dbReference type="SAM" id="Phobius"/>
    </source>
</evidence>
<feature type="domain" description="DUF7610" evidence="2">
    <location>
        <begin position="9"/>
        <end position="84"/>
    </location>
</feature>
<evidence type="ECO:0000313" key="4">
    <source>
        <dbReference type="Proteomes" id="UP000607653"/>
    </source>
</evidence>
<sequence>MAKGYAIFKRKLKELELELNEVVALSAETPCHQLLSEGLRGRFGFLRSLLAAEIKSQPRKPHHLHHIEQRLAELEAAFLDWDNFRTSAIHHLDSASTCSCTESCLNEDEDGDGSSDLGSPFYLDTETVSDKAIEEKAQVPIEKVEGRRVQNGKICRVVVTSFVLFVLVMMGLGVAIFSGCCYYIGEESSLIPT</sequence>